<dbReference type="SUPFAM" id="SSF46894">
    <property type="entry name" value="C-terminal effector domain of the bipartite response regulators"/>
    <property type="match status" value="1"/>
</dbReference>
<dbReference type="InterPro" id="IPR041664">
    <property type="entry name" value="AAA_16"/>
</dbReference>
<dbReference type="InterPro" id="IPR036388">
    <property type="entry name" value="WH-like_DNA-bd_sf"/>
</dbReference>
<dbReference type="InterPro" id="IPR003593">
    <property type="entry name" value="AAA+_ATPase"/>
</dbReference>
<dbReference type="PROSITE" id="PS00622">
    <property type="entry name" value="HTH_LUXR_1"/>
    <property type="match status" value="1"/>
</dbReference>
<proteinExistence type="predicted"/>
<dbReference type="Proteomes" id="UP001522868">
    <property type="component" value="Unassembled WGS sequence"/>
</dbReference>
<dbReference type="InterPro" id="IPR016032">
    <property type="entry name" value="Sig_transdc_resp-reg_C-effctor"/>
</dbReference>
<accession>A0ABT0I8E4</accession>
<dbReference type="PRINTS" id="PR00038">
    <property type="entry name" value="HTHLUXR"/>
</dbReference>
<dbReference type="InterPro" id="IPR011990">
    <property type="entry name" value="TPR-like_helical_dom_sf"/>
</dbReference>
<dbReference type="CDD" id="cd06170">
    <property type="entry name" value="LuxR_C_like"/>
    <property type="match status" value="1"/>
</dbReference>
<name>A0ABT0I8E4_9ACTN</name>
<dbReference type="SUPFAM" id="SSF48452">
    <property type="entry name" value="TPR-like"/>
    <property type="match status" value="1"/>
</dbReference>
<keyword evidence="2" id="KW-0067">ATP-binding</keyword>
<organism evidence="4 5">
    <name type="scientific">Streptomyces lichenis</name>
    <dbReference type="NCBI Taxonomy" id="2306967"/>
    <lineage>
        <taxon>Bacteria</taxon>
        <taxon>Bacillati</taxon>
        <taxon>Actinomycetota</taxon>
        <taxon>Actinomycetes</taxon>
        <taxon>Kitasatosporales</taxon>
        <taxon>Streptomycetaceae</taxon>
        <taxon>Streptomyces</taxon>
    </lineage>
</organism>
<evidence type="ECO:0000256" key="1">
    <source>
        <dbReference type="ARBA" id="ARBA00022741"/>
    </source>
</evidence>
<dbReference type="Gene3D" id="3.40.50.300">
    <property type="entry name" value="P-loop containing nucleotide triphosphate hydrolases"/>
    <property type="match status" value="1"/>
</dbReference>
<protein>
    <submittedName>
        <fullName evidence="4">LuxR C-terminal-related transcriptional regulator</fullName>
    </submittedName>
</protein>
<comment type="caution">
    <text evidence="4">The sequence shown here is derived from an EMBL/GenBank/DDBJ whole genome shotgun (WGS) entry which is preliminary data.</text>
</comment>
<evidence type="ECO:0000313" key="4">
    <source>
        <dbReference type="EMBL" id="MCK8677581.1"/>
    </source>
</evidence>
<dbReference type="Pfam" id="PF13191">
    <property type="entry name" value="AAA_16"/>
    <property type="match status" value="1"/>
</dbReference>
<sequence length="910" mass="95378">MGGGEPRPFVGRAAELDRLRRAARDAAAGRPVVVVVSGPSGVGKTALVERFADEVGGTFGVLRAEGSPREADLPFAAAGRLLGRGGPSVPEMGGGSVLEVGGRLIEALDRAQAAAPVLLRLEDAAQIDAGSLQACGFALLRMRGDRVLTVVTTDRPARTLAEMGLGGRGAGVEQLPLGGLTVSEARAYARLRLGRAPSESRVRTLVEWSQGNPLYLEAALGALPGGLPDDPRALRVPATLGEVVAEWARTFAPASRAVLDLLAVLDAPAPVPLLGRLLDSRAVAADAEPLVQRGAAVWVREGGPPALRLLHAAQRQALYAAIPQAERARTHRRIAEVLQPPASWRHRVAGAEVYDGGLAAGLRAAARQEEAVGQSALAAEYGLAAAQIDPDDRGRREALLRAVRLLVVTGRYGAALEHREAVARTAAGPPRTEVLGLLEFADGRDTAARLRLREAWDGYAERGALAEGAGAAAEFGVAACSLGLADEALESAAFALRHTHSEVVRGMAHANAAYAEALRGGPAAGLRRLGCLPADTGAVPDAETDALTHRGTLRMLAGDLTGALGDLSAAARRRHLGMSRISVTAPLLYAVWCHFLLGEWREAARTVSVAFDVARTAGRSVDFFALHCLGAMLHSFSGRAEEAAADLHEAAELALSADMAGPSFHLAASRAVREFCAGDDERVVALLGGAYREAVHQGRARVYGPRHLPLLGVAYARTGEAERAEEVLRLLEGAEGYGTLASLSLGWVRGAVAAARGDGESAVRAYRTALSAPRDGGDPLPVRSLVRLDLGTLLLERGETGAGRAVLGEAEAAFTAMGAVPFAARCRARLGDGTAPAAGAAGPVAEVWRSLSERERDIAELVARGWTNREIAHELFLSAKTVEYHLGNVYARLGIDGRRRLRDLVQREQG</sequence>
<dbReference type="InterPro" id="IPR027417">
    <property type="entry name" value="P-loop_NTPase"/>
</dbReference>
<evidence type="ECO:0000259" key="3">
    <source>
        <dbReference type="PROSITE" id="PS50043"/>
    </source>
</evidence>
<dbReference type="Gene3D" id="1.10.10.10">
    <property type="entry name" value="Winged helix-like DNA-binding domain superfamily/Winged helix DNA-binding domain"/>
    <property type="match status" value="1"/>
</dbReference>
<feature type="domain" description="HTH luxR-type" evidence="3">
    <location>
        <begin position="844"/>
        <end position="909"/>
    </location>
</feature>
<reference evidence="4 5" key="1">
    <citation type="submission" date="2022-04" db="EMBL/GenBank/DDBJ databases">
        <title>Streptomyces sp. nov. LCR6-01 isolated from Lichen of Dirinaria sp.</title>
        <authorList>
            <person name="Kanchanasin P."/>
            <person name="Tanasupawat S."/>
            <person name="Phongsopitanun W."/>
        </authorList>
    </citation>
    <scope>NUCLEOTIDE SEQUENCE [LARGE SCALE GENOMIC DNA]</scope>
    <source>
        <strain evidence="4 5">LCR6-01</strain>
    </source>
</reference>
<dbReference type="PROSITE" id="PS50043">
    <property type="entry name" value="HTH_LUXR_2"/>
    <property type="match status" value="1"/>
</dbReference>
<evidence type="ECO:0000313" key="5">
    <source>
        <dbReference type="Proteomes" id="UP001522868"/>
    </source>
</evidence>
<dbReference type="SMART" id="SM00382">
    <property type="entry name" value="AAA"/>
    <property type="match status" value="1"/>
</dbReference>
<dbReference type="Pfam" id="PF00196">
    <property type="entry name" value="GerE"/>
    <property type="match status" value="1"/>
</dbReference>
<dbReference type="RefSeq" id="WP_248632818.1">
    <property type="nucleotide sequence ID" value="NZ_JALPTH010000007.1"/>
</dbReference>
<keyword evidence="1" id="KW-0547">Nucleotide-binding</keyword>
<dbReference type="PANTHER" id="PTHR16305">
    <property type="entry name" value="TESTICULAR SOLUBLE ADENYLYL CYCLASE"/>
    <property type="match status" value="1"/>
</dbReference>
<dbReference type="InterPro" id="IPR000792">
    <property type="entry name" value="Tscrpt_reg_LuxR_C"/>
</dbReference>
<gene>
    <name evidence="4" type="ORF">M1O15_09285</name>
</gene>
<dbReference type="SMART" id="SM00421">
    <property type="entry name" value="HTH_LUXR"/>
    <property type="match status" value="1"/>
</dbReference>
<dbReference type="PANTHER" id="PTHR16305:SF35">
    <property type="entry name" value="TRANSCRIPTIONAL ACTIVATOR DOMAIN"/>
    <property type="match status" value="1"/>
</dbReference>
<evidence type="ECO:0000256" key="2">
    <source>
        <dbReference type="ARBA" id="ARBA00022840"/>
    </source>
</evidence>
<dbReference type="EMBL" id="JALPTH010000007">
    <property type="protein sequence ID" value="MCK8677581.1"/>
    <property type="molecule type" value="Genomic_DNA"/>
</dbReference>
<keyword evidence="5" id="KW-1185">Reference proteome</keyword>
<dbReference type="SUPFAM" id="SSF52540">
    <property type="entry name" value="P-loop containing nucleoside triphosphate hydrolases"/>
    <property type="match status" value="1"/>
</dbReference>